<evidence type="ECO:0008006" key="3">
    <source>
        <dbReference type="Google" id="ProtNLM"/>
    </source>
</evidence>
<proteinExistence type="predicted"/>
<organism evidence="2">
    <name type="scientific">hydrothermal vent metagenome</name>
    <dbReference type="NCBI Taxonomy" id="652676"/>
    <lineage>
        <taxon>unclassified sequences</taxon>
        <taxon>metagenomes</taxon>
        <taxon>ecological metagenomes</taxon>
    </lineage>
</organism>
<dbReference type="AlphaFoldDB" id="A0A1W1BUZ0"/>
<dbReference type="PROSITE" id="PS51257">
    <property type="entry name" value="PROKAR_LIPOPROTEIN"/>
    <property type="match status" value="1"/>
</dbReference>
<keyword evidence="1" id="KW-0732">Signal</keyword>
<dbReference type="EMBL" id="FPHN01000074">
    <property type="protein sequence ID" value="SFV57336.1"/>
    <property type="molecule type" value="Genomic_DNA"/>
</dbReference>
<reference evidence="2" key="1">
    <citation type="submission" date="2016-10" db="EMBL/GenBank/DDBJ databases">
        <authorList>
            <person name="de Groot N.N."/>
        </authorList>
    </citation>
    <scope>NUCLEOTIDE SEQUENCE</scope>
</reference>
<name>A0A1W1BUZ0_9ZZZZ</name>
<evidence type="ECO:0000256" key="1">
    <source>
        <dbReference type="ARBA" id="ARBA00022729"/>
    </source>
</evidence>
<sequence length="136" mass="14427">MKKVSSMIKLGVISAVVAMGMSGCAVKTGNKAILKMSKEDMDKTIVKGKTTKTEISKVLGQAQSVDFTATGDEKWIYKSVRSQAKITNFIPIVGALSSGSDEKTRTLVIIFDKQGVVKNYSYSIAEGETVGGLIGG</sequence>
<gene>
    <name evidence="2" type="ORF">MNB_SV-14-1332</name>
</gene>
<protein>
    <recommendedName>
        <fullName evidence="3">Lipoprotein SmpA/OmlA domain-containing protein</fullName>
    </recommendedName>
</protein>
<accession>A0A1W1BUZ0</accession>
<dbReference type="InterPro" id="IPR037873">
    <property type="entry name" value="BamE-like"/>
</dbReference>
<evidence type="ECO:0000313" key="2">
    <source>
        <dbReference type="EMBL" id="SFV57336.1"/>
    </source>
</evidence>
<dbReference type="Gene3D" id="3.30.1450.10">
    <property type="match status" value="1"/>
</dbReference>